<organism evidence="2 3">
    <name type="scientific">Bifidobacterium breve</name>
    <dbReference type="NCBI Taxonomy" id="1685"/>
    <lineage>
        <taxon>Bacteria</taxon>
        <taxon>Bacillati</taxon>
        <taxon>Actinomycetota</taxon>
        <taxon>Actinomycetes</taxon>
        <taxon>Bifidobacteriales</taxon>
        <taxon>Bifidobacteriaceae</taxon>
        <taxon>Bifidobacterium</taxon>
    </lineage>
</organism>
<proteinExistence type="predicted"/>
<evidence type="ECO:0000313" key="3">
    <source>
        <dbReference type="Proteomes" id="UP000232496"/>
    </source>
</evidence>
<name>A0AAN1IEC8_BIFBR</name>
<accession>A0AAN1IEC8</accession>
<dbReference type="Proteomes" id="UP000232496">
    <property type="component" value="Chromosome"/>
</dbReference>
<evidence type="ECO:0000256" key="1">
    <source>
        <dbReference type="SAM" id="MobiDB-lite"/>
    </source>
</evidence>
<dbReference type="EMBL" id="CP023198">
    <property type="protein sequence ID" value="AUE17925.1"/>
    <property type="molecule type" value="Genomic_DNA"/>
</dbReference>
<reference evidence="2 3" key="1">
    <citation type="submission" date="2017-09" db="EMBL/GenBank/DDBJ databases">
        <title>Comparative genomics and methylome analysis of the gut commensal Bifidobacterium breve.</title>
        <authorList>
            <person name="Bottacini F."/>
            <person name="Morrissey R."/>
            <person name="Roberts R.J."/>
            <person name="James K."/>
            <person name="van Breen J."/>
            <person name="Egan M."/>
            <person name="Lambert J."/>
            <person name="van Limpt K."/>
            <person name="Stanton C."/>
            <person name="Knol J."/>
            <person name="O' Connell Motherway M."/>
            <person name="van Sinderen D."/>
        </authorList>
    </citation>
    <scope>NUCLEOTIDE SEQUENCE [LARGE SCALE GENOMIC DNA]</scope>
    <source>
        <strain evidence="2 3">DRBB29</strain>
    </source>
</reference>
<sequence>MSCVRFSVARQNKSRLETKARSHAAADSTGPPARGRGAEKEGSQSVGVSRGGRNIVERVFNRMKHHCKAATRYDRLDETFLANLQLILIAVYLKKHSQNPTSVNTP</sequence>
<dbReference type="AlphaFoldDB" id="A0AAN1IEC8"/>
<protein>
    <submittedName>
        <fullName evidence="2">Transposase</fullName>
    </submittedName>
</protein>
<gene>
    <name evidence="2" type="ORF">DRBB29_0355</name>
</gene>
<feature type="region of interest" description="Disordered" evidence="1">
    <location>
        <begin position="1"/>
        <end position="51"/>
    </location>
</feature>
<evidence type="ECO:0000313" key="2">
    <source>
        <dbReference type="EMBL" id="AUE17925.1"/>
    </source>
</evidence>